<dbReference type="AlphaFoldDB" id="A0A1X7T173"/>
<dbReference type="Pfam" id="PF22938">
    <property type="entry name" value="Integrase_p58_C"/>
    <property type="match status" value="1"/>
</dbReference>
<dbReference type="InParanoid" id="A0A1X7T173"/>
<feature type="compositionally biased region" description="Low complexity" evidence="1">
    <location>
        <begin position="81"/>
        <end position="97"/>
    </location>
</feature>
<dbReference type="EnsemblMetazoa" id="Aqu2.1.08081_001">
    <property type="protein sequence ID" value="Aqu2.1.08081_001"/>
    <property type="gene ID" value="Aqu2.1.08081"/>
</dbReference>
<accession>A0A1X7T173</accession>
<evidence type="ECO:0000313" key="3">
    <source>
        <dbReference type="EnsemblMetazoa" id="Aqu2.1.08081_001"/>
    </source>
</evidence>
<organism evidence="3">
    <name type="scientific">Amphimedon queenslandica</name>
    <name type="common">Sponge</name>
    <dbReference type="NCBI Taxonomy" id="400682"/>
    <lineage>
        <taxon>Eukaryota</taxon>
        <taxon>Metazoa</taxon>
        <taxon>Porifera</taxon>
        <taxon>Demospongiae</taxon>
        <taxon>Heteroscleromorpha</taxon>
        <taxon>Haplosclerida</taxon>
        <taxon>Niphatidae</taxon>
        <taxon>Amphimedon</taxon>
    </lineage>
</organism>
<proteinExistence type="predicted"/>
<sequence>MLYDRTVHGKPYNDGDLVWLHSTVVPPNSHRKLHHPWTGPYKIVSKLSDLNYKIAPIQDLSKVSIVHFDRLKPYTQGTRLTTPPSLSSSHSTPSQSSYQIGDNITLLDFSDDESSDDDAHGAPVNPPTHRGEFVFY</sequence>
<feature type="region of interest" description="Disordered" evidence="1">
    <location>
        <begin position="75"/>
        <end position="136"/>
    </location>
</feature>
<reference evidence="3" key="1">
    <citation type="submission" date="2017-05" db="UniProtKB">
        <authorList>
            <consortium name="EnsemblMetazoa"/>
        </authorList>
    </citation>
    <scope>IDENTIFICATION</scope>
</reference>
<evidence type="ECO:0000256" key="1">
    <source>
        <dbReference type="SAM" id="MobiDB-lite"/>
    </source>
</evidence>
<dbReference type="eggNOG" id="KOG0017">
    <property type="taxonomic scope" value="Eukaryota"/>
</dbReference>
<name>A0A1X7T173_AMPQE</name>
<dbReference type="OrthoDB" id="10070245at2759"/>
<protein>
    <recommendedName>
        <fullName evidence="2">Integrase p58-like C-terminal domain-containing protein</fullName>
    </recommendedName>
</protein>
<evidence type="ECO:0000259" key="2">
    <source>
        <dbReference type="Pfam" id="PF22938"/>
    </source>
</evidence>
<feature type="domain" description="Integrase p58-like C-terminal" evidence="2">
    <location>
        <begin position="39"/>
        <end position="73"/>
    </location>
</feature>
<dbReference type="InterPro" id="IPR054465">
    <property type="entry name" value="Integrase_p58-like_C"/>
</dbReference>